<dbReference type="Proteomes" id="UP000278334">
    <property type="component" value="Chromosome"/>
</dbReference>
<evidence type="ECO:0000313" key="2">
    <source>
        <dbReference type="Proteomes" id="UP000278334"/>
    </source>
</evidence>
<dbReference type="EMBL" id="CP024634">
    <property type="protein sequence ID" value="AYQ56181.1"/>
    <property type="molecule type" value="Genomic_DNA"/>
</dbReference>
<organism evidence="1 2">
    <name type="scientific">Bathymodiolus thermophilus thioautotrophic gill symbiont</name>
    <dbReference type="NCBI Taxonomy" id="2360"/>
    <lineage>
        <taxon>Bacteria</taxon>
        <taxon>Pseudomonadati</taxon>
        <taxon>Pseudomonadota</taxon>
        <taxon>Gammaproteobacteria</taxon>
        <taxon>sulfur-oxidizing symbionts</taxon>
    </lineage>
</organism>
<reference evidence="1 2" key="1">
    <citation type="submission" date="2017-11" db="EMBL/GenBank/DDBJ databases">
        <title>Genome sequence of the bacterial symbiont EPR9N from a vent mussel Bathymodiolus thermophilus.</title>
        <authorList>
            <person name="Won Y.-J."/>
        </authorList>
    </citation>
    <scope>NUCLEOTIDE SEQUENCE [LARGE SCALE GENOMIC DNA]</scope>
    <source>
        <strain evidence="1 2">EPR9N</strain>
    </source>
</reference>
<accession>A0A3G3IKA5</accession>
<dbReference type="KEGG" id="bthg:MS2017_0437"/>
<dbReference type="RefSeq" id="WP_164707574.1">
    <property type="nucleotide sequence ID" value="NZ_CAESAR020000134.1"/>
</dbReference>
<name>A0A3G3IKA5_9GAMM</name>
<gene>
    <name evidence="1" type="ORF">MS2017_0437</name>
</gene>
<dbReference type="AlphaFoldDB" id="A0A3G3IKA5"/>
<sequence length="48" mass="5616">MKNYQESTFHPIGNFLNLVLTLPEQGLRKLPIGKKLNFANHPYLYKDL</sequence>
<protein>
    <submittedName>
        <fullName evidence="1">Uncharacterized protein</fullName>
    </submittedName>
</protein>
<evidence type="ECO:0000313" key="1">
    <source>
        <dbReference type="EMBL" id="AYQ56181.1"/>
    </source>
</evidence>
<proteinExistence type="predicted"/>